<feature type="compositionally biased region" description="Low complexity" evidence="4">
    <location>
        <begin position="956"/>
        <end position="970"/>
    </location>
</feature>
<feature type="compositionally biased region" description="Low complexity" evidence="4">
    <location>
        <begin position="369"/>
        <end position="381"/>
    </location>
</feature>
<gene>
    <name evidence="6" type="ORF">ACFPCY_13245</name>
</gene>
<dbReference type="InterPro" id="IPR023213">
    <property type="entry name" value="CAT-like_dom_sf"/>
</dbReference>
<feature type="compositionally biased region" description="Pro residues" evidence="4">
    <location>
        <begin position="382"/>
        <end position="403"/>
    </location>
</feature>
<feature type="region of interest" description="Disordered" evidence="4">
    <location>
        <begin position="947"/>
        <end position="1011"/>
    </location>
</feature>
<dbReference type="CDD" id="cd19531">
    <property type="entry name" value="LCL_NRPS-like"/>
    <property type="match status" value="1"/>
</dbReference>
<feature type="region of interest" description="Disordered" evidence="4">
    <location>
        <begin position="1591"/>
        <end position="1619"/>
    </location>
</feature>
<dbReference type="InterPro" id="IPR009081">
    <property type="entry name" value="PP-bd_ACP"/>
</dbReference>
<dbReference type="CDD" id="cd17643">
    <property type="entry name" value="A_NRPS_Cytc1-like"/>
    <property type="match status" value="1"/>
</dbReference>
<name>A0ABV9TYB2_9ACTN</name>
<dbReference type="RefSeq" id="WP_378254772.1">
    <property type="nucleotide sequence ID" value="NZ_JBHSIT010000003.1"/>
</dbReference>
<proteinExistence type="predicted"/>
<dbReference type="NCBIfam" id="TIGR01733">
    <property type="entry name" value="AA-adenyl-dom"/>
    <property type="match status" value="1"/>
</dbReference>
<dbReference type="Gene3D" id="3.30.300.30">
    <property type="match status" value="1"/>
</dbReference>
<comment type="caution">
    <text evidence="6">The sequence shown here is derived from an EMBL/GenBank/DDBJ whole genome shotgun (WGS) entry which is preliminary data.</text>
</comment>
<dbReference type="Gene3D" id="3.40.50.12780">
    <property type="entry name" value="N-terminal domain of ligase-like"/>
    <property type="match status" value="1"/>
</dbReference>
<dbReference type="InterPro" id="IPR045851">
    <property type="entry name" value="AMP-bd_C_sf"/>
</dbReference>
<dbReference type="SUPFAM" id="SSF56801">
    <property type="entry name" value="Acetyl-CoA synthetase-like"/>
    <property type="match status" value="1"/>
</dbReference>
<organism evidence="6 7">
    <name type="scientific">Actinomadura gamaensis</name>
    <dbReference type="NCBI Taxonomy" id="1763541"/>
    <lineage>
        <taxon>Bacteria</taxon>
        <taxon>Bacillati</taxon>
        <taxon>Actinomycetota</taxon>
        <taxon>Actinomycetes</taxon>
        <taxon>Streptosporangiales</taxon>
        <taxon>Thermomonosporaceae</taxon>
        <taxon>Actinomadura</taxon>
    </lineage>
</organism>
<dbReference type="Pfam" id="PF00501">
    <property type="entry name" value="AMP-binding"/>
    <property type="match status" value="1"/>
</dbReference>
<dbReference type="InterPro" id="IPR020845">
    <property type="entry name" value="AMP-binding_CS"/>
</dbReference>
<dbReference type="InterPro" id="IPR001242">
    <property type="entry name" value="Condensation_dom"/>
</dbReference>
<evidence type="ECO:0000256" key="3">
    <source>
        <dbReference type="ARBA" id="ARBA00022553"/>
    </source>
</evidence>
<feature type="compositionally biased region" description="Gly residues" evidence="4">
    <location>
        <begin position="971"/>
        <end position="1007"/>
    </location>
</feature>
<dbReference type="Pfam" id="PF00668">
    <property type="entry name" value="Condensation"/>
    <property type="match status" value="2"/>
</dbReference>
<dbReference type="PANTHER" id="PTHR45527:SF1">
    <property type="entry name" value="FATTY ACID SYNTHASE"/>
    <property type="match status" value="1"/>
</dbReference>
<keyword evidence="3" id="KW-0597">Phosphoprotein</keyword>
<comment type="cofactor">
    <cofactor evidence="1">
        <name>pantetheine 4'-phosphate</name>
        <dbReference type="ChEBI" id="CHEBI:47942"/>
    </cofactor>
</comment>
<dbReference type="PROSITE" id="PS00012">
    <property type="entry name" value="PHOSPHOPANTETHEINE"/>
    <property type="match status" value="1"/>
</dbReference>
<sequence>MSTAPSSGWQPIRRGHHESAPLAFGQRSLWFLNRWRPDAATYNIPWVLRPHGPVDAAVLARSLDAVVQRHAALRTVFSGALGEPRQIVRSDVVTELPVVDAADEDAARQEIAAAARRPFDLEEGPLVRAELVRWAPDRAALVVVFHHIVCDEWSLEVFEHELTELYRAEVEGRMPRLDPPRVQYADHTAWQHETWQGERLERGLAYWERRLAGAPQQLELPYDRPRPSVQSFAGGTVGFTVPADVAGRVRELAAAAGVTPYMVLLTSFAALLHRYTGQDDLVIGTPVAGRDRPEVERLIGYFVNMLPVRAQLTGSDSFASVLERVRDAAFADLEHHDVPFDLVVDRLVERRPTDRNPLFQVLFGMRTEQPPTGQPVTGQPPTGQPPTGQPPTGQPPTGQPPTGQPATGGLGDVEIGTTGTAKFDLGWQVSDDGRRLGGHVEYSTDLFDVTTVRRMVGHWQRLLAAATERPETSVAALPLLSDAELEALTPSPPVLRGGRCLHRWFEDVARARPDALAVVLGRRRWTYRELDARANRLAHHLRNRGVRPGDRVGLLLDRGPRQVEAILAVLKCGAAYVPSDVTSPAERIALVLTDAAVRTVVTDRPGGPPSGPWDVVDLPSAAAEIAACSDDAPDVRVDPEQEAYVIFTSGSTGRPKGVEVTHANVAELLRGSEDPYAFGPDDVWTLFHSYAFDFSVWEIWGALLYGGRLVVVPYQVSRSPEAFARLLQDEGVTVLNQTPTAFAQLTGALQEHPRRLDRLRWIVFAGEALRPAHVRNWYRTSAAPGARLCNMYGITETTVHTTVHVIDGPDGFDRSIIGRPMPHLTAVVLDPSGRPVPVGAPGELYVGGGGVARGYAGRPATTAERFLPDPAAARPGDRRYRSGDLARQRPDGTLEYLGRIDDQVKIRGFRIELGEIQHHLDAHPAVRTSAVVIRPTRSGDPRIIAYAVPDDSPRDATPVGAAPADAARGGATPGGATPGGATPGGATPGGATPGGATPGGRASGGGTPDVTELRRHLGERLPDYMLPAVIMVVPSLPMTANGKVDVRALPEPAATRASTVHEPPRGPAETALAEIWHEVLGVERIGRGDGFFELGGDSIRSVQVVGLARRRGYGLRLDDLFTTPTLAAAATRLTALTGATDDEPETRPFALLDPADRASLASPDVIDAYPMTDLQLSMVYHLELDPDHAPYRNVNSYRIAGPLDEAAFAAAVARAVERHPTLRTSFDLGSYAEPTQIVHASAPVPVVFGDLSHEDEAAQHAAIAALVEREHSTPFPLDRPPLLRIDAQRLGPDAFQLTLAEHHAILDGWSFTTLLAELLATHERLRRDPAAAPPPPPPARFRDFVALERAASADEESLAFWRRRLAGMRGSMLGTSSWSAGNDAGTGGRRTDRPLPPELCRRMARLAASAGVGLKSVALAAHVAALADVTGRDTVVTGLTVNGRVEDAAGVAALGLFLNVVPLRVGTGGHGSWLALVRDLHRQEAEAMPHRRVPFARLARLMADPHLDVSFTFNRFHALGGAAIVDDVIGVAPTLRREPNHFGLSVGFVQDPASDRALLTFEHTDARISLADARAYADRYLAAAEAMTADPEGVRPRWANPAARPENRTYADAADPTGG</sequence>
<dbReference type="InterPro" id="IPR000873">
    <property type="entry name" value="AMP-dep_synth/lig_dom"/>
</dbReference>
<dbReference type="PANTHER" id="PTHR45527">
    <property type="entry name" value="NONRIBOSOMAL PEPTIDE SYNTHETASE"/>
    <property type="match status" value="1"/>
</dbReference>
<dbReference type="InterPro" id="IPR042099">
    <property type="entry name" value="ANL_N_sf"/>
</dbReference>
<evidence type="ECO:0000313" key="6">
    <source>
        <dbReference type="EMBL" id="MFC4908295.1"/>
    </source>
</evidence>
<dbReference type="PROSITE" id="PS00455">
    <property type="entry name" value="AMP_BINDING"/>
    <property type="match status" value="1"/>
</dbReference>
<keyword evidence="7" id="KW-1185">Reference proteome</keyword>
<dbReference type="PROSITE" id="PS50075">
    <property type="entry name" value="CARRIER"/>
    <property type="match status" value="1"/>
</dbReference>
<evidence type="ECO:0000313" key="7">
    <source>
        <dbReference type="Proteomes" id="UP001595872"/>
    </source>
</evidence>
<evidence type="ECO:0000256" key="4">
    <source>
        <dbReference type="SAM" id="MobiDB-lite"/>
    </source>
</evidence>
<reference evidence="7" key="1">
    <citation type="journal article" date="2019" name="Int. J. Syst. Evol. Microbiol.">
        <title>The Global Catalogue of Microorganisms (GCM) 10K type strain sequencing project: providing services to taxonomists for standard genome sequencing and annotation.</title>
        <authorList>
            <consortium name="The Broad Institute Genomics Platform"/>
            <consortium name="The Broad Institute Genome Sequencing Center for Infectious Disease"/>
            <person name="Wu L."/>
            <person name="Ma J."/>
        </authorList>
    </citation>
    <scope>NUCLEOTIDE SEQUENCE [LARGE SCALE GENOMIC DNA]</scope>
    <source>
        <strain evidence="7">KLKA75</strain>
    </source>
</reference>
<feature type="domain" description="Carrier" evidence="5">
    <location>
        <begin position="1063"/>
        <end position="1137"/>
    </location>
</feature>
<feature type="region of interest" description="Disordered" evidence="4">
    <location>
        <begin position="367"/>
        <end position="417"/>
    </location>
</feature>
<dbReference type="Gene3D" id="3.30.559.30">
    <property type="entry name" value="Nonribosomal peptide synthetase, condensation domain"/>
    <property type="match status" value="2"/>
</dbReference>
<dbReference type="Pfam" id="PF00550">
    <property type="entry name" value="PP-binding"/>
    <property type="match status" value="1"/>
</dbReference>
<dbReference type="InterPro" id="IPR006162">
    <property type="entry name" value="Ppantetheine_attach_site"/>
</dbReference>
<dbReference type="SUPFAM" id="SSF47336">
    <property type="entry name" value="ACP-like"/>
    <property type="match status" value="1"/>
</dbReference>
<dbReference type="SUPFAM" id="SSF52777">
    <property type="entry name" value="CoA-dependent acyltransferases"/>
    <property type="match status" value="4"/>
</dbReference>
<dbReference type="InterPro" id="IPR036736">
    <property type="entry name" value="ACP-like_sf"/>
</dbReference>
<protein>
    <submittedName>
        <fullName evidence="6">Amino acid adenylation domain-containing protein</fullName>
    </submittedName>
</protein>
<accession>A0ABV9TYB2</accession>
<evidence type="ECO:0000256" key="1">
    <source>
        <dbReference type="ARBA" id="ARBA00001957"/>
    </source>
</evidence>
<dbReference type="Gene3D" id="1.10.1200.10">
    <property type="entry name" value="ACP-like"/>
    <property type="match status" value="1"/>
</dbReference>
<evidence type="ECO:0000259" key="5">
    <source>
        <dbReference type="PROSITE" id="PS50075"/>
    </source>
</evidence>
<keyword evidence="2" id="KW-0596">Phosphopantetheine</keyword>
<dbReference type="Gene3D" id="3.30.559.10">
    <property type="entry name" value="Chloramphenicol acetyltransferase-like domain"/>
    <property type="match status" value="2"/>
</dbReference>
<dbReference type="Proteomes" id="UP001595872">
    <property type="component" value="Unassembled WGS sequence"/>
</dbReference>
<dbReference type="InterPro" id="IPR010071">
    <property type="entry name" value="AA_adenyl_dom"/>
</dbReference>
<dbReference type="EMBL" id="JBHSIT010000003">
    <property type="protein sequence ID" value="MFC4908295.1"/>
    <property type="molecule type" value="Genomic_DNA"/>
</dbReference>
<evidence type="ECO:0000256" key="2">
    <source>
        <dbReference type="ARBA" id="ARBA00022450"/>
    </source>
</evidence>